<evidence type="ECO:0000313" key="3">
    <source>
        <dbReference type="EMBL" id="MBB6731941.1"/>
    </source>
</evidence>
<keyword evidence="1" id="KW-0812">Transmembrane</keyword>
<organism evidence="3 4">
    <name type="scientific">Cohnella zeiphila</name>
    <dbReference type="NCBI Taxonomy" id="2761120"/>
    <lineage>
        <taxon>Bacteria</taxon>
        <taxon>Bacillati</taxon>
        <taxon>Bacillota</taxon>
        <taxon>Bacilli</taxon>
        <taxon>Bacillales</taxon>
        <taxon>Paenibacillaceae</taxon>
        <taxon>Cohnella</taxon>
    </lineage>
</organism>
<dbReference type="Pfam" id="PF13473">
    <property type="entry name" value="Cupredoxin_1"/>
    <property type="match status" value="1"/>
</dbReference>
<dbReference type="RefSeq" id="WP_185129610.1">
    <property type="nucleotide sequence ID" value="NZ_JACJVO010000016.1"/>
</dbReference>
<dbReference type="Proteomes" id="UP000564644">
    <property type="component" value="Unassembled WGS sequence"/>
</dbReference>
<dbReference type="AlphaFoldDB" id="A0A7X0SL52"/>
<keyword evidence="1" id="KW-1133">Transmembrane helix</keyword>
<dbReference type="EMBL" id="JACJVO010000016">
    <property type="protein sequence ID" value="MBB6731941.1"/>
    <property type="molecule type" value="Genomic_DNA"/>
</dbReference>
<evidence type="ECO:0000259" key="2">
    <source>
        <dbReference type="Pfam" id="PF13473"/>
    </source>
</evidence>
<comment type="caution">
    <text evidence="3">The sequence shown here is derived from an EMBL/GenBank/DDBJ whole genome shotgun (WGS) entry which is preliminary data.</text>
</comment>
<accession>A0A7X0SL52</accession>
<reference evidence="3 4" key="1">
    <citation type="submission" date="2020-08" db="EMBL/GenBank/DDBJ databases">
        <title>Cohnella phylogeny.</title>
        <authorList>
            <person name="Dunlap C."/>
        </authorList>
    </citation>
    <scope>NUCLEOTIDE SEQUENCE [LARGE SCALE GENOMIC DNA]</scope>
    <source>
        <strain evidence="3 4">CBP 2801</strain>
    </source>
</reference>
<keyword evidence="1" id="KW-0472">Membrane</keyword>
<dbReference type="InterPro" id="IPR008972">
    <property type="entry name" value="Cupredoxin"/>
</dbReference>
<gene>
    <name evidence="3" type="ORF">H7C18_13550</name>
</gene>
<dbReference type="InterPro" id="IPR028096">
    <property type="entry name" value="EfeO_Cupredoxin"/>
</dbReference>
<proteinExistence type="predicted"/>
<evidence type="ECO:0000256" key="1">
    <source>
        <dbReference type="SAM" id="Phobius"/>
    </source>
</evidence>
<feature type="domain" description="EfeO-type cupredoxin-like" evidence="2">
    <location>
        <begin position="51"/>
        <end position="144"/>
    </location>
</feature>
<evidence type="ECO:0000313" key="4">
    <source>
        <dbReference type="Proteomes" id="UP000564644"/>
    </source>
</evidence>
<feature type="transmembrane region" description="Helical" evidence="1">
    <location>
        <begin position="12"/>
        <end position="31"/>
    </location>
</feature>
<dbReference type="SUPFAM" id="SSF49503">
    <property type="entry name" value="Cupredoxins"/>
    <property type="match status" value="1"/>
</dbReference>
<protein>
    <submittedName>
        <fullName evidence="3">Cupredoxin domain-containing protein</fullName>
    </submittedName>
</protein>
<name>A0A7X0SL52_9BACL</name>
<keyword evidence="4" id="KW-1185">Reference proteome</keyword>
<sequence length="145" mass="15806">MNRVFFISKRRLQWYLILAVAVVLVGAYVGWQQSKPALAPIGGGPQVQQVKTVEFNMTDSSGKQQEGYRFDPGTIVVQKGVEVELRLSGVNGESHPFEIQGLGVSGEIAKGKTTIVKFTPKQAGTYPIICTTHTDPPMVGYLVVQ</sequence>
<dbReference type="Gene3D" id="2.60.40.420">
    <property type="entry name" value="Cupredoxins - blue copper proteins"/>
    <property type="match status" value="1"/>
</dbReference>